<dbReference type="KEGG" id="taer:GT409_02000"/>
<organism evidence="1 2">
    <name type="scientific">Tichowtungia aerotolerans</name>
    <dbReference type="NCBI Taxonomy" id="2697043"/>
    <lineage>
        <taxon>Bacteria</taxon>
        <taxon>Pseudomonadati</taxon>
        <taxon>Kiritimatiellota</taxon>
        <taxon>Tichowtungiia</taxon>
        <taxon>Tichowtungiales</taxon>
        <taxon>Tichowtungiaceae</taxon>
        <taxon>Tichowtungia</taxon>
    </lineage>
</organism>
<sequence length="542" mass="60690">MSREFEEPAYIQYEWVARGEAGWYHRYTEDDVTSSIPTDDWEFGNIYLSEEKAYSGSRCLAVQSMVNSNSLKDRVEIEVANWSGDEALQFGQTRYVAYRLYIDEESGVFAKHFTQVWQPNVAAKVPFTMTFVDAYDDWRWEAAARSFTLKSVFASQTISKGQWHTFIFQFTPRYTEINQDGEIRIWVDGVLAGTYVGPWGEMPGHVWPDYDPVGPAMSIRSGLYAGPGGVFHPYQGLYFDDYRMGTSFDEVNPDAGRLEFEAENGELSGGLQRIAHSDASFGWCIEEPDGMTNGTGFAEYEFELDEAATVHLWLLAYGETGNDDSIYVSMDGENHRYCGLPQGTTFSWKKIWEVGDSDPLEYSLSAGSHTLRLTRREQGARIDKVFIQKPGDLDPASLTPRNRIELEAESGVLTDPFVAVNDPGVSGGQYLSQTNPSGTGTADYDFYVPTTGVYNLWVSGCGTTGAMDSIYVSMDGSLRISCALPVSSDGIMLWKTLTDWGGSTPLEFDLSGGHHTLRLSCREYNFRIDRLILVKESQSIHP</sequence>
<dbReference type="InterPro" id="IPR008979">
    <property type="entry name" value="Galactose-bd-like_sf"/>
</dbReference>
<evidence type="ECO:0000313" key="1">
    <source>
        <dbReference type="EMBL" id="QHI68276.1"/>
    </source>
</evidence>
<dbReference type="Gene3D" id="2.60.120.260">
    <property type="entry name" value="Galactose-binding domain-like"/>
    <property type="match status" value="2"/>
</dbReference>
<dbReference type="Gene3D" id="2.60.120.200">
    <property type="match status" value="1"/>
</dbReference>
<dbReference type="Proteomes" id="UP000464954">
    <property type="component" value="Chromosome"/>
</dbReference>
<dbReference type="RefSeq" id="WP_160626439.1">
    <property type="nucleotide sequence ID" value="NZ_CP047593.1"/>
</dbReference>
<reference evidence="1 2" key="1">
    <citation type="submission" date="2020-01" db="EMBL/GenBank/DDBJ databases">
        <title>Ponticoccus aerotolerans gen. nov., sp. nov., an anaerobic bacterium and proposal of Ponticoccusceae fam. nov., Ponticoccusles ord. nov. and Ponticoccuse classis nov. in the phylum Kiritimatiellaeota.</title>
        <authorList>
            <person name="Zhou L.Y."/>
            <person name="Du Z.J."/>
        </authorList>
    </citation>
    <scope>NUCLEOTIDE SEQUENCE [LARGE SCALE GENOMIC DNA]</scope>
    <source>
        <strain evidence="1 2">S-5007</strain>
    </source>
</reference>
<dbReference type="InterPro" id="IPR025975">
    <property type="entry name" value="Polysacc_lyase"/>
</dbReference>
<accession>A0A6P1M9K7</accession>
<protein>
    <recommendedName>
        <fullName evidence="3">CBM6 domain-containing protein</fullName>
    </recommendedName>
</protein>
<evidence type="ECO:0000313" key="2">
    <source>
        <dbReference type="Proteomes" id="UP000464954"/>
    </source>
</evidence>
<proteinExistence type="predicted"/>
<dbReference type="Pfam" id="PF14099">
    <property type="entry name" value="Polysacc_lyase"/>
    <property type="match status" value="1"/>
</dbReference>
<dbReference type="AlphaFoldDB" id="A0A6P1M9K7"/>
<keyword evidence="2" id="KW-1185">Reference proteome</keyword>
<dbReference type="SUPFAM" id="SSF49785">
    <property type="entry name" value="Galactose-binding domain-like"/>
    <property type="match status" value="2"/>
</dbReference>
<gene>
    <name evidence="1" type="ORF">GT409_02000</name>
</gene>
<dbReference type="EMBL" id="CP047593">
    <property type="protein sequence ID" value="QHI68276.1"/>
    <property type="molecule type" value="Genomic_DNA"/>
</dbReference>
<name>A0A6P1M9K7_9BACT</name>
<evidence type="ECO:0008006" key="3">
    <source>
        <dbReference type="Google" id="ProtNLM"/>
    </source>
</evidence>